<proteinExistence type="predicted"/>
<sequence>MPLTETGYVLQYTGLRFTEDSFTSTNQYIDPDVSLSPFQAFVERFSNLGALVIRNHLSHGKRAGLLQQIARIDYATNPVERPAEGSDEIGLFFREKMGGRPIHATVTTTQAYEHNAHCTLGQGKVLNTRAQPLIHTNSKGYYGEQGVWDILHAPVWNVGRGMQFELKNQGFKYVTCPAGITSEQRSLLDGMLRTRRPRLEEDNTLHLEDTILTAADISTLNIITDDKKTYTKETNGLAIQVKFSGAESTPAPLGWIIHEATGEILPQDITEDIIRVTAISKGGFYERTKAQQAILQAGRLSNTSGLGLFVQNQAFNAMYAIFDYLQKYEFDPRPLLDNALFVMKKRLTEKFASEPDVIDDLLTGALLNEIVEPLHVSRPRSERAALPIRFTNSSHVCCNNLKAIAYAFDLKDHDGASLFKSYDDAPLVEPTPSMIDRRLNGELATPSFNTGVHVSAVLSAAGLVAEQMILEQLLARALESEAPIEASDLYKLCLNVLENEARAGALVRQLMELARTIGVQGKNPDAPKLALGLQYSYCQELVAALREGLGLDQLARISCLFGFPGKSTQDVVTEMSRDDQEKLQTILKALYKIGNHLQSSRHTSVEAEHSHGLNAGVIPLMEHLSPSLIVELHGAASHRPKASVPAVTPENIHKRLSTQDFVTGCPFLARRQKERRIAIVSPPPVEPSRGIAQLLSSVGSFLWENKTHIAVAAGAVAVEYLI</sequence>
<evidence type="ECO:0000313" key="2">
    <source>
        <dbReference type="Proteomes" id="UP000054858"/>
    </source>
</evidence>
<dbReference type="NCBIfam" id="NF043053">
    <property type="entry name" value="T4SS_Ceg17"/>
    <property type="match status" value="1"/>
</dbReference>
<organism evidence="1 2">
    <name type="scientific">Legionella oakridgensis</name>
    <dbReference type="NCBI Taxonomy" id="29423"/>
    <lineage>
        <taxon>Bacteria</taxon>
        <taxon>Pseudomonadati</taxon>
        <taxon>Pseudomonadota</taxon>
        <taxon>Gammaproteobacteria</taxon>
        <taxon>Legionellales</taxon>
        <taxon>Legionellaceae</taxon>
        <taxon>Legionella</taxon>
    </lineage>
</organism>
<protein>
    <submittedName>
        <fullName evidence="1">Uncharacterized protein</fullName>
    </submittedName>
</protein>
<dbReference type="AlphaFoldDB" id="A0A0W0XIQ2"/>
<comment type="caution">
    <text evidence="1">The sequence shown here is derived from an EMBL/GenBank/DDBJ whole genome shotgun (WGS) entry which is preliminary data.</text>
</comment>
<evidence type="ECO:0000313" key="1">
    <source>
        <dbReference type="EMBL" id="KTD44471.1"/>
    </source>
</evidence>
<gene>
    <name evidence="1" type="ORF">Loak_0171</name>
</gene>
<dbReference type="PATRIC" id="fig|29423.5.peg.177"/>
<dbReference type="InterPro" id="IPR049983">
    <property type="entry name" value="T4SS_Ceg17"/>
</dbReference>
<reference evidence="1 2" key="1">
    <citation type="submission" date="2015-11" db="EMBL/GenBank/DDBJ databases">
        <title>Genomic analysis of 38 Legionella species identifies large and diverse effector repertoires.</title>
        <authorList>
            <person name="Burstein D."/>
            <person name="Amaro F."/>
            <person name="Zusman T."/>
            <person name="Lifshitz Z."/>
            <person name="Cohen O."/>
            <person name="Gilbert J.A."/>
            <person name="Pupko T."/>
            <person name="Shuman H.A."/>
            <person name="Segal G."/>
        </authorList>
    </citation>
    <scope>NUCLEOTIDE SEQUENCE [LARGE SCALE GENOMIC DNA]</scope>
    <source>
        <strain evidence="1 2">Oak Ridge-10</strain>
    </source>
</reference>
<name>A0A0W0XIQ2_9GAMM</name>
<dbReference type="RefSeq" id="WP_025385674.1">
    <property type="nucleotide sequence ID" value="NZ_LCUA01000023.1"/>
</dbReference>
<dbReference type="Proteomes" id="UP000054858">
    <property type="component" value="Unassembled WGS sequence"/>
</dbReference>
<accession>A0A0W0XIQ2</accession>
<dbReference type="EMBL" id="LNYP01000003">
    <property type="protein sequence ID" value="KTD44471.1"/>
    <property type="molecule type" value="Genomic_DNA"/>
</dbReference>